<dbReference type="InterPro" id="IPR052341">
    <property type="entry name" value="LOG_family_nucleotidases"/>
</dbReference>
<dbReference type="GO" id="GO:0016787">
    <property type="term" value="F:hydrolase activity"/>
    <property type="evidence" value="ECO:0007669"/>
    <property type="project" value="UniProtKB-KW"/>
</dbReference>
<proteinExistence type="inferred from homology"/>
<dbReference type="InterPro" id="IPR005269">
    <property type="entry name" value="LOG"/>
</dbReference>
<protein>
    <recommendedName>
        <fullName evidence="1">Cytokinin riboside 5'-monophosphate phosphoribohydrolase</fullName>
        <ecNumber evidence="1">3.2.2.n1</ecNumber>
    </recommendedName>
</protein>
<dbReference type="SUPFAM" id="SSF102405">
    <property type="entry name" value="MCP/YpsA-like"/>
    <property type="match status" value="1"/>
</dbReference>
<dbReference type="GO" id="GO:0009691">
    <property type="term" value="P:cytokinin biosynthetic process"/>
    <property type="evidence" value="ECO:0007669"/>
    <property type="project" value="UniProtKB-UniRule"/>
</dbReference>
<evidence type="ECO:0000256" key="1">
    <source>
        <dbReference type="RuleBase" id="RU363015"/>
    </source>
</evidence>
<organism evidence="2 3">
    <name type="scientific">Candidatus Nomurabacteria bacterium GW2011_GWB1_40_7</name>
    <dbReference type="NCBI Taxonomy" id="1618744"/>
    <lineage>
        <taxon>Bacteria</taxon>
        <taxon>Candidatus Nomuraibacteriota</taxon>
    </lineage>
</organism>
<dbReference type="EMBL" id="LBZL01000009">
    <property type="protein sequence ID" value="KKR70282.1"/>
    <property type="molecule type" value="Genomic_DNA"/>
</dbReference>
<gene>
    <name evidence="2" type="ORF">UU13_C0009G0011</name>
</gene>
<dbReference type="NCBIfam" id="TIGR00730">
    <property type="entry name" value="Rossman fold protein, TIGR00730 family"/>
    <property type="match status" value="1"/>
</dbReference>
<comment type="similarity">
    <text evidence="1">Belongs to the LOG family.</text>
</comment>
<reference evidence="2 3" key="1">
    <citation type="journal article" date="2015" name="Nature">
        <title>rRNA introns, odd ribosomes, and small enigmatic genomes across a large radiation of phyla.</title>
        <authorList>
            <person name="Brown C.T."/>
            <person name="Hug L.A."/>
            <person name="Thomas B.C."/>
            <person name="Sharon I."/>
            <person name="Castelle C.J."/>
            <person name="Singh A."/>
            <person name="Wilkins M.J."/>
            <person name="Williams K.H."/>
            <person name="Banfield J.F."/>
        </authorList>
    </citation>
    <scope>NUCLEOTIDE SEQUENCE [LARGE SCALE GENOMIC DNA]</scope>
</reference>
<dbReference type="InterPro" id="IPR031100">
    <property type="entry name" value="LOG_fam"/>
</dbReference>
<evidence type="ECO:0000313" key="2">
    <source>
        <dbReference type="EMBL" id="KKR70282.1"/>
    </source>
</evidence>
<evidence type="ECO:0000313" key="3">
    <source>
        <dbReference type="Proteomes" id="UP000034452"/>
    </source>
</evidence>
<dbReference type="AlphaFoldDB" id="A0A0G0W4V4"/>
<dbReference type="Pfam" id="PF03641">
    <property type="entry name" value="Lysine_decarbox"/>
    <property type="match status" value="1"/>
</dbReference>
<comment type="caution">
    <text evidence="2">The sequence shown here is derived from an EMBL/GenBank/DDBJ whole genome shotgun (WGS) entry which is preliminary data.</text>
</comment>
<dbReference type="EC" id="3.2.2.n1" evidence="1"/>
<dbReference type="Proteomes" id="UP000034452">
    <property type="component" value="Unassembled WGS sequence"/>
</dbReference>
<dbReference type="Gene3D" id="3.40.50.450">
    <property type="match status" value="1"/>
</dbReference>
<name>A0A0G0W4V4_9BACT</name>
<dbReference type="PANTHER" id="PTHR43393">
    <property type="entry name" value="CYTOKININ RIBOSIDE 5'-MONOPHOSPHATE PHOSPHORIBOHYDROLASE"/>
    <property type="match status" value="1"/>
</dbReference>
<dbReference type="GO" id="GO:0005829">
    <property type="term" value="C:cytosol"/>
    <property type="evidence" value="ECO:0007669"/>
    <property type="project" value="TreeGrafter"/>
</dbReference>
<sequence>MTTSNKNINVPARDLPEYKESLEDWRESFQWRTLRIFSEFVNGFQFLADFNNMQTVTIFGSAMIKEDDHWYGEARELGLMLAKNGYGVITGGGPGIMEAANRGANEGGGESIGLNIQLPYEQRINPWVKKGIGFHYFFSRKVMLAYAAQAYVYFPGGFGTLDEALELATLIQTKKISRKVPIILVDKEFWTPLIRWMEEYWTLKHHLIHKDDLSILTIVDSAEEAFKIIKATPHIKYF</sequence>
<keyword evidence="1" id="KW-0378">Hydrolase</keyword>
<dbReference type="PATRIC" id="fig|1618744.3.peg.376"/>
<dbReference type="PANTHER" id="PTHR43393:SF3">
    <property type="entry name" value="LYSINE DECARBOXYLASE-LIKE PROTEIN"/>
    <property type="match status" value="1"/>
</dbReference>
<accession>A0A0G0W4V4</accession>
<keyword evidence="1" id="KW-0203">Cytokinin biosynthesis</keyword>